<dbReference type="AlphaFoldDB" id="A0A2K3M7J2"/>
<proteinExistence type="predicted"/>
<dbReference type="Proteomes" id="UP000236291">
    <property type="component" value="Unassembled WGS sequence"/>
</dbReference>
<evidence type="ECO:0000313" key="3">
    <source>
        <dbReference type="Proteomes" id="UP000236291"/>
    </source>
</evidence>
<gene>
    <name evidence="2" type="ORF">L195_g042853</name>
</gene>
<protein>
    <submittedName>
        <fullName evidence="2">Uncharacterized protein</fullName>
    </submittedName>
</protein>
<feature type="compositionally biased region" description="Pro residues" evidence="1">
    <location>
        <begin position="39"/>
        <end position="54"/>
    </location>
</feature>
<sequence length="62" mass="6749">MKSTSKTVPLEASFSQVKAYSKSRSKLSSTLHKKSKTPPTNPPPLPQPSPPHPATPYYSPTQ</sequence>
<name>A0A2K3M7J2_TRIPR</name>
<evidence type="ECO:0000313" key="2">
    <source>
        <dbReference type="EMBL" id="PNX86771.1"/>
    </source>
</evidence>
<feature type="region of interest" description="Disordered" evidence="1">
    <location>
        <begin position="1"/>
        <end position="62"/>
    </location>
</feature>
<accession>A0A2K3M7J2</accession>
<evidence type="ECO:0000256" key="1">
    <source>
        <dbReference type="SAM" id="MobiDB-lite"/>
    </source>
</evidence>
<feature type="compositionally biased region" description="Basic residues" evidence="1">
    <location>
        <begin position="21"/>
        <end position="36"/>
    </location>
</feature>
<reference evidence="2 3" key="2">
    <citation type="journal article" date="2017" name="Front. Plant Sci.">
        <title>Gene Classification and Mining of Molecular Markers Useful in Red Clover (Trifolium pratense) Breeding.</title>
        <authorList>
            <person name="Istvanek J."/>
            <person name="Dluhosova J."/>
            <person name="Dluhos P."/>
            <person name="Patkova L."/>
            <person name="Nedelnik J."/>
            <person name="Repkova J."/>
        </authorList>
    </citation>
    <scope>NUCLEOTIDE SEQUENCE [LARGE SCALE GENOMIC DNA]</scope>
    <source>
        <strain evidence="3">cv. Tatra</strain>
        <tissue evidence="2">Young leaves</tissue>
    </source>
</reference>
<feature type="non-terminal residue" evidence="2">
    <location>
        <position position="62"/>
    </location>
</feature>
<comment type="caution">
    <text evidence="2">The sequence shown here is derived from an EMBL/GenBank/DDBJ whole genome shotgun (WGS) entry which is preliminary data.</text>
</comment>
<reference evidence="2 3" key="1">
    <citation type="journal article" date="2014" name="Am. J. Bot.">
        <title>Genome assembly and annotation for red clover (Trifolium pratense; Fabaceae).</title>
        <authorList>
            <person name="Istvanek J."/>
            <person name="Jaros M."/>
            <person name="Krenek A."/>
            <person name="Repkova J."/>
        </authorList>
    </citation>
    <scope>NUCLEOTIDE SEQUENCE [LARGE SCALE GENOMIC DNA]</scope>
    <source>
        <strain evidence="3">cv. Tatra</strain>
        <tissue evidence="2">Young leaves</tissue>
    </source>
</reference>
<organism evidence="2 3">
    <name type="scientific">Trifolium pratense</name>
    <name type="common">Red clover</name>
    <dbReference type="NCBI Taxonomy" id="57577"/>
    <lineage>
        <taxon>Eukaryota</taxon>
        <taxon>Viridiplantae</taxon>
        <taxon>Streptophyta</taxon>
        <taxon>Embryophyta</taxon>
        <taxon>Tracheophyta</taxon>
        <taxon>Spermatophyta</taxon>
        <taxon>Magnoliopsida</taxon>
        <taxon>eudicotyledons</taxon>
        <taxon>Gunneridae</taxon>
        <taxon>Pentapetalae</taxon>
        <taxon>rosids</taxon>
        <taxon>fabids</taxon>
        <taxon>Fabales</taxon>
        <taxon>Fabaceae</taxon>
        <taxon>Papilionoideae</taxon>
        <taxon>50 kb inversion clade</taxon>
        <taxon>NPAAA clade</taxon>
        <taxon>Hologalegina</taxon>
        <taxon>IRL clade</taxon>
        <taxon>Trifolieae</taxon>
        <taxon>Trifolium</taxon>
    </lineage>
</organism>
<dbReference type="EMBL" id="ASHM01052099">
    <property type="protein sequence ID" value="PNX86771.1"/>
    <property type="molecule type" value="Genomic_DNA"/>
</dbReference>